<organism evidence="1 2">
    <name type="scientific">Mycolicibacterium alvei</name>
    <dbReference type="NCBI Taxonomy" id="67081"/>
    <lineage>
        <taxon>Bacteria</taxon>
        <taxon>Bacillati</taxon>
        <taxon>Actinomycetota</taxon>
        <taxon>Actinomycetes</taxon>
        <taxon>Mycobacteriales</taxon>
        <taxon>Mycobacteriaceae</taxon>
        <taxon>Mycolicibacterium</taxon>
    </lineage>
</organism>
<sequence length="73" mass="7727">MDKPIADLEAGDVVVSLVWPDGCRRAIRGGPFEVASIEPTGGHWEGVAQTRIVAAGRARADRYANGATHAEVQ</sequence>
<protein>
    <submittedName>
        <fullName evidence="1">Uncharacterized protein</fullName>
    </submittedName>
</protein>
<evidence type="ECO:0000313" key="1">
    <source>
        <dbReference type="EMBL" id="BBX30490.1"/>
    </source>
</evidence>
<geneLocation type="plasmid" evidence="1 2">
    <name>pJCM12272</name>
</geneLocation>
<keyword evidence="1" id="KW-0614">Plasmid</keyword>
<proteinExistence type="predicted"/>
<gene>
    <name evidence="1" type="ORF">MALV_56150</name>
</gene>
<dbReference type="AlphaFoldDB" id="A0A6N4UZY4"/>
<evidence type="ECO:0000313" key="2">
    <source>
        <dbReference type="Proteomes" id="UP000466906"/>
    </source>
</evidence>
<reference evidence="1 2" key="1">
    <citation type="journal article" date="2019" name="Emerg. Microbes Infect.">
        <title>Comprehensive subspecies identification of 175 nontuberculous mycobacteria species based on 7547 genomic profiles.</title>
        <authorList>
            <person name="Matsumoto Y."/>
            <person name="Kinjo T."/>
            <person name="Motooka D."/>
            <person name="Nabeya D."/>
            <person name="Jung N."/>
            <person name="Uechi K."/>
            <person name="Horii T."/>
            <person name="Iida T."/>
            <person name="Fujita J."/>
            <person name="Nakamura S."/>
        </authorList>
    </citation>
    <scope>NUCLEOTIDE SEQUENCE [LARGE SCALE GENOMIC DNA]</scope>
    <source>
        <strain evidence="1 2">JCM 12272</strain>
        <plasmid evidence="1">pJCM12272</plasmid>
    </source>
</reference>
<accession>A0A6N4UZY4</accession>
<dbReference type="KEGG" id="malv:MALV_56150"/>
<dbReference type="Proteomes" id="UP000466906">
    <property type="component" value="Plasmid pJCM12272"/>
</dbReference>
<keyword evidence="2" id="KW-1185">Reference proteome</keyword>
<dbReference type="EMBL" id="AP022566">
    <property type="protein sequence ID" value="BBX30490.1"/>
    <property type="molecule type" value="Genomic_DNA"/>
</dbReference>
<name>A0A6N4UZY4_9MYCO</name>